<dbReference type="RefSeq" id="XP_002949111.1">
    <property type="nucleotide sequence ID" value="XM_002949065.1"/>
</dbReference>
<dbReference type="Proteomes" id="UP000001058">
    <property type="component" value="Unassembled WGS sequence"/>
</dbReference>
<dbReference type="GO" id="GO:0015996">
    <property type="term" value="P:chlorophyll catabolic process"/>
    <property type="evidence" value="ECO:0007669"/>
    <property type="project" value="TreeGrafter"/>
</dbReference>
<dbReference type="InterPro" id="IPR019345">
    <property type="entry name" value="ARMET_C"/>
</dbReference>
<dbReference type="InterPro" id="IPR017395">
    <property type="entry name" value="Chlorophyllase-like"/>
</dbReference>
<name>D8TRZ5_VOLCA</name>
<dbReference type="OrthoDB" id="2093222at2759"/>
<dbReference type="InterPro" id="IPR029058">
    <property type="entry name" value="AB_hydrolase_fold"/>
</dbReference>
<protein>
    <recommendedName>
        <fullName evidence="1">ARMET C-terminal domain-containing protein</fullName>
    </recommendedName>
</protein>
<dbReference type="SUPFAM" id="SSF68906">
    <property type="entry name" value="SAP domain"/>
    <property type="match status" value="1"/>
</dbReference>
<evidence type="ECO:0000259" key="1">
    <source>
        <dbReference type="Pfam" id="PF10208"/>
    </source>
</evidence>
<accession>D8TRZ5</accession>
<feature type="domain" description="ARMET C-terminal" evidence="1">
    <location>
        <begin position="307"/>
        <end position="342"/>
    </location>
</feature>
<dbReference type="Pfam" id="PF07224">
    <property type="entry name" value="Chlorophyllase"/>
    <property type="match status" value="1"/>
</dbReference>
<dbReference type="STRING" id="3068.D8TRZ5"/>
<dbReference type="PANTHER" id="PTHR33428">
    <property type="entry name" value="CHLOROPHYLLASE-2, CHLOROPLASTIC"/>
    <property type="match status" value="1"/>
</dbReference>
<dbReference type="EMBL" id="GL378334">
    <property type="protein sequence ID" value="EFJ49604.1"/>
    <property type="molecule type" value="Genomic_DNA"/>
</dbReference>
<dbReference type="eggNOG" id="ENOG502QRKW">
    <property type="taxonomic scope" value="Eukaryota"/>
</dbReference>
<dbReference type="InParanoid" id="D8TRZ5"/>
<dbReference type="Gene3D" id="1.10.720.30">
    <property type="entry name" value="SAP domain"/>
    <property type="match status" value="1"/>
</dbReference>
<reference evidence="2 3" key="1">
    <citation type="journal article" date="2010" name="Science">
        <title>Genomic analysis of organismal complexity in the multicellular green alga Volvox carteri.</title>
        <authorList>
            <person name="Prochnik S.E."/>
            <person name="Umen J."/>
            <person name="Nedelcu A.M."/>
            <person name="Hallmann A."/>
            <person name="Miller S.M."/>
            <person name="Nishii I."/>
            <person name="Ferris P."/>
            <person name="Kuo A."/>
            <person name="Mitros T."/>
            <person name="Fritz-Laylin L.K."/>
            <person name="Hellsten U."/>
            <person name="Chapman J."/>
            <person name="Simakov O."/>
            <person name="Rensing S.A."/>
            <person name="Terry A."/>
            <person name="Pangilinan J."/>
            <person name="Kapitonov V."/>
            <person name="Jurka J."/>
            <person name="Salamov A."/>
            <person name="Shapiro H."/>
            <person name="Schmutz J."/>
            <person name="Grimwood J."/>
            <person name="Lindquist E."/>
            <person name="Lucas S."/>
            <person name="Grigoriev I.V."/>
            <person name="Schmitt R."/>
            <person name="Kirk D."/>
            <person name="Rokhsar D.S."/>
        </authorList>
    </citation>
    <scope>NUCLEOTIDE SEQUENCE [LARGE SCALE GENOMIC DNA]</scope>
    <source>
        <strain evidence="3">f. Nagariensis / Eve</strain>
    </source>
</reference>
<dbReference type="Gene3D" id="3.40.50.1820">
    <property type="entry name" value="alpha/beta hydrolase"/>
    <property type="match status" value="1"/>
</dbReference>
<dbReference type="GO" id="GO:0047746">
    <property type="term" value="F:chlorophyllase activity"/>
    <property type="evidence" value="ECO:0007669"/>
    <property type="project" value="TreeGrafter"/>
</dbReference>
<gene>
    <name evidence="2" type="ORF">VOLCADRAFT_117050</name>
</gene>
<evidence type="ECO:0000313" key="3">
    <source>
        <dbReference type="Proteomes" id="UP000001058"/>
    </source>
</evidence>
<dbReference type="PANTHER" id="PTHR33428:SF14">
    <property type="entry name" value="CARBOXYLESTERASE TYPE B DOMAIN-CONTAINING PROTEIN"/>
    <property type="match status" value="1"/>
</dbReference>
<dbReference type="InterPro" id="IPR036361">
    <property type="entry name" value="SAP_dom_sf"/>
</dbReference>
<evidence type="ECO:0000313" key="2">
    <source>
        <dbReference type="EMBL" id="EFJ49604.1"/>
    </source>
</evidence>
<proteinExistence type="predicted"/>
<sequence length="345" mass="36826">LRFPVGQGRSGALDCSVNVFLPRGDSQTGAQQWPLLVLSAGFLLHSGMYGSYATDLASWGLAVVLYDLPELVDDVMMVSALGSILDACTSDPRVSHYVDSRAIMLAGHSRGGKLSVLAAARDPRVKGIALLDPVDVTSMTPIGPGYPSALPAMRVACGPPRSIPTLIVGAARNTGVIPADANYRRFLASCPGLCWFLELTGAGHLQFLDAKVDLLSAFVESGPTPDEAVRRVSKAAVLAWALELAAPLARGEPLIGRQVLERLRQVTALLGHQAPLSWSFKGFDVLGDGSGAAQRKGGQSRGWTYEDLMRMRARELKAILVDLGVDCSDCFEKMDLANRIMERGP</sequence>
<dbReference type="KEGG" id="vcn:VOLCADRAFT_117050"/>
<dbReference type="Pfam" id="PF10208">
    <property type="entry name" value="ARMET_C"/>
    <property type="match status" value="1"/>
</dbReference>
<organism evidence="3">
    <name type="scientific">Volvox carteri f. nagariensis</name>
    <dbReference type="NCBI Taxonomy" id="3068"/>
    <lineage>
        <taxon>Eukaryota</taxon>
        <taxon>Viridiplantae</taxon>
        <taxon>Chlorophyta</taxon>
        <taxon>core chlorophytes</taxon>
        <taxon>Chlorophyceae</taxon>
        <taxon>CS clade</taxon>
        <taxon>Chlamydomonadales</taxon>
        <taxon>Volvocaceae</taxon>
        <taxon>Volvox</taxon>
    </lineage>
</organism>
<dbReference type="AlphaFoldDB" id="D8TRZ5"/>
<dbReference type="SUPFAM" id="SSF53474">
    <property type="entry name" value="alpha/beta-Hydrolases"/>
    <property type="match status" value="1"/>
</dbReference>
<feature type="non-terminal residue" evidence="2">
    <location>
        <position position="1"/>
    </location>
</feature>
<keyword evidence="3" id="KW-1185">Reference proteome</keyword>
<dbReference type="GeneID" id="9616063"/>